<feature type="region of interest" description="Disordered" evidence="1">
    <location>
        <begin position="158"/>
        <end position="179"/>
    </location>
</feature>
<feature type="region of interest" description="Disordered" evidence="1">
    <location>
        <begin position="1"/>
        <end position="26"/>
    </location>
</feature>
<evidence type="ECO:0000313" key="3">
    <source>
        <dbReference type="Proteomes" id="UP000486351"/>
    </source>
</evidence>
<proteinExistence type="predicted"/>
<sequence>MSDTIDEAARGKADVPAKSGCEQTRVHGGRQDRIHLALELDPISFQRLLQHGLRLLKTTHPFRDSTNECQELCLAARTLGFAVVLRGNGSDFRFCFTGHANPFVTGNRRWRGQGARMHIDQLSGSPRTPIMRSPVRPPAERQYCYGGELSELQRLYAAAQAQAEQPPPPAPQHQAAAAQPGVGQLAVRYPDARQKKLAIRAFNGKELNVGLGSGFLELDRRFDRQVALAQSACGFLWPEDVKVDLLGNYLSGTAERFYIKQVEAWWSQMPTLQYVM</sequence>
<evidence type="ECO:0000256" key="1">
    <source>
        <dbReference type="SAM" id="MobiDB-lite"/>
    </source>
</evidence>
<gene>
    <name evidence="2" type="ORF">PF008_g23854</name>
</gene>
<dbReference type="Proteomes" id="UP000486351">
    <property type="component" value="Unassembled WGS sequence"/>
</dbReference>
<evidence type="ECO:0000313" key="2">
    <source>
        <dbReference type="EMBL" id="KAE9297009.1"/>
    </source>
</evidence>
<organism evidence="2 3">
    <name type="scientific">Phytophthora fragariae</name>
    <dbReference type="NCBI Taxonomy" id="53985"/>
    <lineage>
        <taxon>Eukaryota</taxon>
        <taxon>Sar</taxon>
        <taxon>Stramenopiles</taxon>
        <taxon>Oomycota</taxon>
        <taxon>Peronosporomycetes</taxon>
        <taxon>Peronosporales</taxon>
        <taxon>Peronosporaceae</taxon>
        <taxon>Phytophthora</taxon>
    </lineage>
</organism>
<dbReference type="AlphaFoldDB" id="A0A6G0QPJ9"/>
<name>A0A6G0QPJ9_9STRA</name>
<comment type="caution">
    <text evidence="2">The sequence shown here is derived from an EMBL/GenBank/DDBJ whole genome shotgun (WGS) entry which is preliminary data.</text>
</comment>
<dbReference type="EMBL" id="QXFY01002466">
    <property type="protein sequence ID" value="KAE9297009.1"/>
    <property type="molecule type" value="Genomic_DNA"/>
</dbReference>
<accession>A0A6G0QPJ9</accession>
<protein>
    <submittedName>
        <fullName evidence="2">Uncharacterized protein</fullName>
    </submittedName>
</protein>
<reference evidence="2 3" key="1">
    <citation type="submission" date="2018-09" db="EMBL/GenBank/DDBJ databases">
        <title>Genomic investigation of the strawberry pathogen Phytophthora fragariae indicates pathogenicity is determined by transcriptional variation in three key races.</title>
        <authorList>
            <person name="Adams T.M."/>
            <person name="Armitage A.D."/>
            <person name="Sobczyk M.K."/>
            <person name="Bates H.J."/>
            <person name="Dunwell J.M."/>
            <person name="Nellist C.F."/>
            <person name="Harrison R.J."/>
        </authorList>
    </citation>
    <scope>NUCLEOTIDE SEQUENCE [LARGE SCALE GENOMIC DNA]</scope>
    <source>
        <strain evidence="2 3">NOV-77</strain>
    </source>
</reference>